<evidence type="ECO:0000313" key="1">
    <source>
        <dbReference type="EMBL" id="OGF72841.1"/>
    </source>
</evidence>
<dbReference type="Gene3D" id="1.10.3290.10">
    <property type="entry name" value="Fido-like domain"/>
    <property type="match status" value="1"/>
</dbReference>
<organism evidence="1 2">
    <name type="scientific">Candidatus Giovannonibacteria bacterium RIFCSPHIGHO2_02_FULL_45_40</name>
    <dbReference type="NCBI Taxonomy" id="1798337"/>
    <lineage>
        <taxon>Bacteria</taxon>
        <taxon>Candidatus Giovannoniibacteriota</taxon>
    </lineage>
</organism>
<dbReference type="InterPro" id="IPR036597">
    <property type="entry name" value="Fido-like_dom_sf"/>
</dbReference>
<dbReference type="AlphaFoldDB" id="A0A1F5WC38"/>
<gene>
    <name evidence="1" type="ORF">A3C05_01930</name>
</gene>
<sequence length="68" mass="7522">MPKMIKTKKDLVKTILKLREKDNGLAPLSAARAKIIEGELLVDSVYGSARLEGSKLSREEVQKVIASR</sequence>
<evidence type="ECO:0000313" key="2">
    <source>
        <dbReference type="Proteomes" id="UP000178743"/>
    </source>
</evidence>
<proteinExistence type="predicted"/>
<protein>
    <submittedName>
        <fullName evidence="1">Uncharacterized protein</fullName>
    </submittedName>
</protein>
<accession>A0A1F5WC38</accession>
<comment type="caution">
    <text evidence="1">The sequence shown here is derived from an EMBL/GenBank/DDBJ whole genome shotgun (WGS) entry which is preliminary data.</text>
</comment>
<reference evidence="1 2" key="1">
    <citation type="journal article" date="2016" name="Nat. Commun.">
        <title>Thousands of microbial genomes shed light on interconnected biogeochemical processes in an aquifer system.</title>
        <authorList>
            <person name="Anantharaman K."/>
            <person name="Brown C.T."/>
            <person name="Hug L.A."/>
            <person name="Sharon I."/>
            <person name="Castelle C.J."/>
            <person name="Probst A.J."/>
            <person name="Thomas B.C."/>
            <person name="Singh A."/>
            <person name="Wilkins M.J."/>
            <person name="Karaoz U."/>
            <person name="Brodie E.L."/>
            <person name="Williams K.H."/>
            <person name="Hubbard S.S."/>
            <person name="Banfield J.F."/>
        </authorList>
    </citation>
    <scope>NUCLEOTIDE SEQUENCE [LARGE SCALE GENOMIC DNA]</scope>
</reference>
<dbReference type="EMBL" id="MFHP01000006">
    <property type="protein sequence ID" value="OGF72841.1"/>
    <property type="molecule type" value="Genomic_DNA"/>
</dbReference>
<dbReference type="Proteomes" id="UP000178743">
    <property type="component" value="Unassembled WGS sequence"/>
</dbReference>
<name>A0A1F5WC38_9BACT</name>